<comment type="caution">
    <text evidence="1">The sequence shown here is derived from an EMBL/GenBank/DDBJ whole genome shotgun (WGS) entry which is preliminary data.</text>
</comment>
<dbReference type="Pfam" id="PF05069">
    <property type="entry name" value="Phage_tail_S"/>
    <property type="match status" value="1"/>
</dbReference>
<dbReference type="EMBL" id="JAHKNG010000020">
    <property type="protein sequence ID" value="MBU3030848.1"/>
    <property type="molecule type" value="Genomic_DNA"/>
</dbReference>
<evidence type="ECO:0000313" key="1">
    <source>
        <dbReference type="EMBL" id="MBU3030848.1"/>
    </source>
</evidence>
<keyword evidence="2" id="KW-1185">Reference proteome</keyword>
<protein>
    <submittedName>
        <fullName evidence="1">Phage virion morphogenesis protein</fullName>
    </submittedName>
</protein>
<gene>
    <name evidence="1" type="ORF">KNW02_12055</name>
</gene>
<organism evidence="1 2">
    <name type="scientific">Paracoccus marinaquae</name>
    <dbReference type="NCBI Taxonomy" id="2841926"/>
    <lineage>
        <taxon>Bacteria</taxon>
        <taxon>Pseudomonadati</taxon>
        <taxon>Pseudomonadota</taxon>
        <taxon>Alphaproteobacteria</taxon>
        <taxon>Rhodobacterales</taxon>
        <taxon>Paracoccaceae</taxon>
        <taxon>Paracoccus</taxon>
    </lineage>
</organism>
<sequence length="85" mass="9195">MRGILAAIGAVIESQTVHRIDSGKRAPDGGPWAPWSPDYARSRSGDHSLLENEGHVRDSIGWQLRGDDVAVGTNLVYGRGSSVRR</sequence>
<evidence type="ECO:0000313" key="2">
    <source>
        <dbReference type="Proteomes" id="UP001166191"/>
    </source>
</evidence>
<accession>A0ABS6AJT4</accession>
<dbReference type="InterPro" id="IPR006522">
    <property type="entry name" value="Phage_virion_morphogenesis"/>
</dbReference>
<dbReference type="RefSeq" id="WP_216033524.1">
    <property type="nucleotide sequence ID" value="NZ_JAHKNG010000020.1"/>
</dbReference>
<reference evidence="1" key="1">
    <citation type="submission" date="2021-06" db="EMBL/GenBank/DDBJ databases">
        <title>Paracoccus bacterium XHP0099 sp. nov., isolated from the surface waters of the Yellow Sea.</title>
        <authorList>
            <person name="Xue H."/>
            <person name="Zhang D."/>
        </authorList>
    </citation>
    <scope>NUCLEOTIDE SEQUENCE</scope>
    <source>
        <strain evidence="1">XHP0099</strain>
    </source>
</reference>
<dbReference type="Proteomes" id="UP001166191">
    <property type="component" value="Unassembled WGS sequence"/>
</dbReference>
<proteinExistence type="predicted"/>
<name>A0ABS6AJT4_9RHOB</name>